<dbReference type="EMBL" id="LBPV01000009">
    <property type="protein sequence ID" value="KKP65898.1"/>
    <property type="molecule type" value="Genomic_DNA"/>
</dbReference>
<sequence length="113" mass="12877">MRSIVFRGEKISRSLKVIAKVIELAQEGEEVQIITWGRYIFLTNFQGSLNEYQEGGVPALNNLTNAYLGEGPVSLYYFSEHTRNRSRPEIIEKIGEDLGAGIYTLDEIVEKMY</sequence>
<name>A0A0G0B923_9BACT</name>
<comment type="caution">
    <text evidence="1">The sequence shown here is derived from an EMBL/GenBank/DDBJ whole genome shotgun (WGS) entry which is preliminary data.</text>
</comment>
<dbReference type="AlphaFoldDB" id="A0A0G0B923"/>
<protein>
    <submittedName>
        <fullName evidence="1">Uncharacterized protein</fullName>
    </submittedName>
</protein>
<evidence type="ECO:0000313" key="2">
    <source>
        <dbReference type="Proteomes" id="UP000033866"/>
    </source>
</evidence>
<dbReference type="Proteomes" id="UP000033866">
    <property type="component" value="Unassembled WGS sequence"/>
</dbReference>
<reference evidence="1 2" key="1">
    <citation type="journal article" date="2015" name="Nature">
        <title>rRNA introns, odd ribosomes, and small enigmatic genomes across a large radiation of phyla.</title>
        <authorList>
            <person name="Brown C.T."/>
            <person name="Hug L.A."/>
            <person name="Thomas B.C."/>
            <person name="Sharon I."/>
            <person name="Castelle C.J."/>
            <person name="Singh A."/>
            <person name="Wilkins M.J."/>
            <person name="Williams K.H."/>
            <person name="Banfield J.F."/>
        </authorList>
    </citation>
    <scope>NUCLEOTIDE SEQUENCE [LARGE SCALE GENOMIC DNA]</scope>
</reference>
<evidence type="ECO:0000313" key="1">
    <source>
        <dbReference type="EMBL" id="KKP65898.1"/>
    </source>
</evidence>
<accession>A0A0G0B923</accession>
<proteinExistence type="predicted"/>
<gene>
    <name evidence="1" type="ORF">UR61_C0009G0015</name>
</gene>
<organism evidence="1 2">
    <name type="scientific">candidate division WS6 bacterium GW2011_GWE1_34_7</name>
    <dbReference type="NCBI Taxonomy" id="1619093"/>
    <lineage>
        <taxon>Bacteria</taxon>
        <taxon>Candidatus Dojkabacteria</taxon>
    </lineage>
</organism>